<proteinExistence type="predicted"/>
<sequence length="607" mass="67269">MEGDLTGKLGDILTFDFNFEDEFDLIGNPFCQAHPDNQLNPTIWNLSYEHAEQGSSTGSNPPITIFRENLTRTIDIANIEHSNHSPEIAPNIIALPSSSSVNSDSIIGSLQAYNPTTEISSILQLPIGENNLPQFDQVNTNPSLPEQAHISHESTNQPLITPFSGAPQPYFSTLHEQLRNSSRNSFQPSKYLDHVELGSSTGSSQSLLNYLGFEAKEPSLGNATYLHQTKSNFFPSPSPETAQNPITTKTVPEHYEVLSNHLNTRSENSLQSEFLPYNDNQQTFHSTGLGIENGRSYINQYPSPCLLNYQNSLYPPLNPSRPQTYQPNQVSLPPNVQNLQGPSMLALRLPIYHQQLNEVAMAPFNPIMPTNGPMLVPKYMIFHFPPWSQELNDPIQQLISGQLMPNAFDLQIGPPSQSLMITGTQQLPNHGPINKSIPVMSNMFNPHGNNSLLLDPSMDSRPRSLEQQGLLNQTARPSVACPGSSGSSQSSQVLNLLTQRKISGHNPSGTTISELEMSLNNSRKQEFLGPRRRSRYEVGESSSAPKRPRREKIGQENGPQASVYQSIVNRGKNVSRPLKNTNSLYDPLFASIGLPVDPHLRRFAKIN</sequence>
<evidence type="ECO:0000313" key="3">
    <source>
        <dbReference type="Proteomes" id="UP000827721"/>
    </source>
</evidence>
<protein>
    <submittedName>
        <fullName evidence="2">Uncharacterized protein</fullName>
    </submittedName>
</protein>
<comment type="caution">
    <text evidence="2">The sequence shown here is derived from an EMBL/GenBank/DDBJ whole genome shotgun (WGS) entry which is preliminary data.</text>
</comment>
<dbReference type="EMBL" id="JAFEMO010000007">
    <property type="protein sequence ID" value="KAH7567796.1"/>
    <property type="molecule type" value="Genomic_DNA"/>
</dbReference>
<evidence type="ECO:0000256" key="1">
    <source>
        <dbReference type="SAM" id="MobiDB-lite"/>
    </source>
</evidence>
<feature type="region of interest" description="Disordered" evidence="1">
    <location>
        <begin position="520"/>
        <end position="566"/>
    </location>
</feature>
<feature type="compositionally biased region" description="Polar residues" evidence="1">
    <location>
        <begin position="465"/>
        <end position="476"/>
    </location>
</feature>
<accession>A0ABQ8HU23</accession>
<feature type="compositionally biased region" description="Low complexity" evidence="1">
    <location>
        <begin position="483"/>
        <end position="492"/>
    </location>
</feature>
<name>A0ABQ8HU23_9ROSI</name>
<evidence type="ECO:0000313" key="2">
    <source>
        <dbReference type="EMBL" id="KAH7567796.1"/>
    </source>
</evidence>
<organism evidence="2 3">
    <name type="scientific">Xanthoceras sorbifolium</name>
    <dbReference type="NCBI Taxonomy" id="99658"/>
    <lineage>
        <taxon>Eukaryota</taxon>
        <taxon>Viridiplantae</taxon>
        <taxon>Streptophyta</taxon>
        <taxon>Embryophyta</taxon>
        <taxon>Tracheophyta</taxon>
        <taxon>Spermatophyta</taxon>
        <taxon>Magnoliopsida</taxon>
        <taxon>eudicotyledons</taxon>
        <taxon>Gunneridae</taxon>
        <taxon>Pentapetalae</taxon>
        <taxon>rosids</taxon>
        <taxon>malvids</taxon>
        <taxon>Sapindales</taxon>
        <taxon>Sapindaceae</taxon>
        <taxon>Xanthoceroideae</taxon>
        <taxon>Xanthoceras</taxon>
    </lineage>
</organism>
<feature type="compositionally biased region" description="Polar residues" evidence="1">
    <location>
        <begin position="557"/>
        <end position="566"/>
    </location>
</feature>
<gene>
    <name evidence="2" type="ORF">JRO89_XS07G0151200</name>
</gene>
<keyword evidence="3" id="KW-1185">Reference proteome</keyword>
<feature type="region of interest" description="Disordered" evidence="1">
    <location>
        <begin position="448"/>
        <end position="492"/>
    </location>
</feature>
<dbReference type="Proteomes" id="UP000827721">
    <property type="component" value="Unassembled WGS sequence"/>
</dbReference>
<reference evidence="2 3" key="1">
    <citation type="submission" date="2021-02" db="EMBL/GenBank/DDBJ databases">
        <title>Plant Genome Project.</title>
        <authorList>
            <person name="Zhang R.-G."/>
        </authorList>
    </citation>
    <scope>NUCLEOTIDE SEQUENCE [LARGE SCALE GENOMIC DNA]</scope>
    <source>
        <tissue evidence="2">Leaves</tissue>
    </source>
</reference>